<feature type="compositionally biased region" description="Basic and acidic residues" evidence="1">
    <location>
        <begin position="513"/>
        <end position="522"/>
    </location>
</feature>
<evidence type="ECO:0000313" key="3">
    <source>
        <dbReference type="Proteomes" id="UP000306102"/>
    </source>
</evidence>
<feature type="compositionally biased region" description="Polar residues" evidence="1">
    <location>
        <begin position="585"/>
        <end position="611"/>
    </location>
</feature>
<organism evidence="2 3">
    <name type="scientific">Camellia sinensis var. sinensis</name>
    <name type="common">China tea</name>
    <dbReference type="NCBI Taxonomy" id="542762"/>
    <lineage>
        <taxon>Eukaryota</taxon>
        <taxon>Viridiplantae</taxon>
        <taxon>Streptophyta</taxon>
        <taxon>Embryophyta</taxon>
        <taxon>Tracheophyta</taxon>
        <taxon>Spermatophyta</taxon>
        <taxon>Magnoliopsida</taxon>
        <taxon>eudicotyledons</taxon>
        <taxon>Gunneridae</taxon>
        <taxon>Pentapetalae</taxon>
        <taxon>asterids</taxon>
        <taxon>Ericales</taxon>
        <taxon>Theaceae</taxon>
        <taxon>Camellia</taxon>
    </lineage>
</organism>
<feature type="compositionally biased region" description="Low complexity" evidence="1">
    <location>
        <begin position="612"/>
        <end position="626"/>
    </location>
</feature>
<reference evidence="2 3" key="1">
    <citation type="journal article" date="2018" name="Proc. Natl. Acad. Sci. U.S.A.">
        <title>Draft genome sequence of Camellia sinensis var. sinensis provides insights into the evolution of the tea genome and tea quality.</title>
        <authorList>
            <person name="Wei C."/>
            <person name="Yang H."/>
            <person name="Wang S."/>
            <person name="Zhao J."/>
            <person name="Liu C."/>
            <person name="Gao L."/>
            <person name="Xia E."/>
            <person name="Lu Y."/>
            <person name="Tai Y."/>
            <person name="She G."/>
            <person name="Sun J."/>
            <person name="Cao H."/>
            <person name="Tong W."/>
            <person name="Gao Q."/>
            <person name="Li Y."/>
            <person name="Deng W."/>
            <person name="Jiang X."/>
            <person name="Wang W."/>
            <person name="Chen Q."/>
            <person name="Zhang S."/>
            <person name="Li H."/>
            <person name="Wu J."/>
            <person name="Wang P."/>
            <person name="Li P."/>
            <person name="Shi C."/>
            <person name="Zheng F."/>
            <person name="Jian J."/>
            <person name="Huang B."/>
            <person name="Shan D."/>
            <person name="Shi M."/>
            <person name="Fang C."/>
            <person name="Yue Y."/>
            <person name="Li F."/>
            <person name="Li D."/>
            <person name="Wei S."/>
            <person name="Han B."/>
            <person name="Jiang C."/>
            <person name="Yin Y."/>
            <person name="Xia T."/>
            <person name="Zhang Z."/>
            <person name="Bennetzen J.L."/>
            <person name="Zhao S."/>
            <person name="Wan X."/>
        </authorList>
    </citation>
    <scope>NUCLEOTIDE SEQUENCE [LARGE SCALE GENOMIC DNA]</scope>
    <source>
        <strain evidence="3">cv. Shuchazao</strain>
        <tissue evidence="2">Leaf</tissue>
    </source>
</reference>
<comment type="caution">
    <text evidence="2">The sequence shown here is derived from an EMBL/GenBank/DDBJ whole genome shotgun (WGS) entry which is preliminary data.</text>
</comment>
<dbReference type="STRING" id="542762.A0A4S4EP99"/>
<feature type="compositionally biased region" description="Low complexity" evidence="1">
    <location>
        <begin position="168"/>
        <end position="180"/>
    </location>
</feature>
<feature type="compositionally biased region" description="Polar residues" evidence="1">
    <location>
        <begin position="354"/>
        <end position="370"/>
    </location>
</feature>
<feature type="compositionally biased region" description="Polar residues" evidence="1">
    <location>
        <begin position="298"/>
        <end position="321"/>
    </location>
</feature>
<feature type="compositionally biased region" description="Low complexity" evidence="1">
    <location>
        <begin position="207"/>
        <end position="221"/>
    </location>
</feature>
<feature type="compositionally biased region" description="Polar residues" evidence="1">
    <location>
        <begin position="631"/>
        <end position="641"/>
    </location>
</feature>
<feature type="compositionally biased region" description="Polar residues" evidence="1">
    <location>
        <begin position="414"/>
        <end position="431"/>
    </location>
</feature>
<feature type="compositionally biased region" description="Basic and acidic residues" evidence="1">
    <location>
        <begin position="647"/>
        <end position="657"/>
    </location>
</feature>
<feature type="compositionally biased region" description="Polar residues" evidence="1">
    <location>
        <begin position="246"/>
        <end position="262"/>
    </location>
</feature>
<name>A0A4S4EP99_CAMSN</name>
<feature type="compositionally biased region" description="Basic and acidic residues" evidence="1">
    <location>
        <begin position="403"/>
        <end position="413"/>
    </location>
</feature>
<gene>
    <name evidence="2" type="ORF">TEA_024569</name>
</gene>
<feature type="compositionally biased region" description="Polar residues" evidence="1">
    <location>
        <begin position="54"/>
        <end position="74"/>
    </location>
</feature>
<feature type="region of interest" description="Disordered" evidence="1">
    <location>
        <begin position="1"/>
        <end position="675"/>
    </location>
</feature>
<dbReference type="EMBL" id="SDRB02003248">
    <property type="protein sequence ID" value="THG18104.1"/>
    <property type="molecule type" value="Genomic_DNA"/>
</dbReference>
<dbReference type="AlphaFoldDB" id="A0A4S4EP99"/>
<proteinExistence type="predicted"/>
<feature type="region of interest" description="Disordered" evidence="1">
    <location>
        <begin position="742"/>
        <end position="767"/>
    </location>
</feature>
<feature type="compositionally biased region" description="Basic and acidic residues" evidence="1">
    <location>
        <begin position="340"/>
        <end position="352"/>
    </location>
</feature>
<feature type="compositionally biased region" description="Acidic residues" evidence="1">
    <location>
        <begin position="749"/>
        <end position="764"/>
    </location>
</feature>
<accession>A0A4S4EP99</accession>
<feature type="compositionally biased region" description="Low complexity" evidence="1">
    <location>
        <begin position="75"/>
        <end position="86"/>
    </location>
</feature>
<dbReference type="Proteomes" id="UP000306102">
    <property type="component" value="Unassembled WGS sequence"/>
</dbReference>
<feature type="compositionally biased region" description="Low complexity" evidence="1">
    <location>
        <begin position="96"/>
        <end position="110"/>
    </location>
</feature>
<feature type="compositionally biased region" description="Polar residues" evidence="1">
    <location>
        <begin position="31"/>
        <end position="43"/>
    </location>
</feature>
<evidence type="ECO:0000313" key="2">
    <source>
        <dbReference type="EMBL" id="THG18104.1"/>
    </source>
</evidence>
<keyword evidence="3" id="KW-1185">Reference proteome</keyword>
<feature type="compositionally biased region" description="Basic and acidic residues" evidence="1">
    <location>
        <begin position="452"/>
        <end position="474"/>
    </location>
</feature>
<evidence type="ECO:0000256" key="1">
    <source>
        <dbReference type="SAM" id="MobiDB-lite"/>
    </source>
</evidence>
<feature type="compositionally biased region" description="Polar residues" evidence="1">
    <location>
        <begin position="114"/>
        <end position="153"/>
    </location>
</feature>
<feature type="compositionally biased region" description="Polar residues" evidence="1">
    <location>
        <begin position="523"/>
        <end position="534"/>
    </location>
</feature>
<protein>
    <submittedName>
        <fullName evidence="2">Uncharacterized protein</fullName>
    </submittedName>
</protein>
<sequence>MAKKKKIFGIPIPWLPATPGPRPPQLPTAETEIQIQTATTKPTHSPPSMVPGLSPTQARQAQASSRTESQSPLPSSATTQSQVTSQPESPSHAATQSEHASQPPSPAHAATEFRASTQPLSPSRVTPQPRATPQPSSLSHMASETQPSLQAAQPKSLPTLLPQPAVQTSSLPSLPSLTSTQAQLIEGAVTQPPLSPEKLQHTIQKDSQPPSSSTEPLLPLYQEEEQKPARSQIESQELHPKEEMTSENVLISHNHTPNQTTFHPKALVPAAVIDDEEEQKPARSQPESQELHTKEGQTSDNVLNSHNHAPGQTQMPKQPSDASPLVAVRDGEEEQNLARSEPESRANEERTPDNVFNSQNYAPNQTNTDPNGMPKQPSEASAPTVVRDGKEEQNSARSQPESQELHPKEERTSDNVLNSQNQEPSPTTIQPNGMPKPSAASVPLVARDGEEEQKAAKSQPESRELHPKEERKSDNVQTTIYPMPKVPSEASIPTAARDAEEEQKPAKSQPELQELHPKEERTSGNVLNSQNHAPGQTIIHPNGMPKQPSEASIPAALRDGEEEQKPTKYQPESQESQPKEERTSENVLNSQNHASSQMIIQPNEMPKQSSEASFTPAVAAPTSTATLETMGPTQKSDSSPVSPEPKTLQESDAKSEEIGESCNEPTISNGKRGPLLKEIRGDISKFVHKIATQHPKFPMEKKPVTVITLAGENRGASMQLGAESTEKEGAIHIHVGYMIKPYENTEVTSDGEEGSEDSSTEEDQAEKAYINGNVQGINNSILLHSSITEKNPGQSSQEH</sequence>
<feature type="compositionally biased region" description="Pro residues" evidence="1">
    <location>
        <begin position="13"/>
        <end position="26"/>
    </location>
</feature>